<dbReference type="CDD" id="cd06171">
    <property type="entry name" value="Sigma70_r4"/>
    <property type="match status" value="1"/>
</dbReference>
<keyword evidence="9" id="KW-1185">Reference proteome</keyword>
<dbReference type="InterPro" id="IPR013249">
    <property type="entry name" value="RNA_pol_sigma70_r4_t2"/>
</dbReference>
<dbReference type="RefSeq" id="WP_090917448.1">
    <property type="nucleotide sequence ID" value="NZ_FMVM01000004.1"/>
</dbReference>
<protein>
    <submittedName>
        <fullName evidence="8">RNA polymerase sigma-70 factor, ECF subfamily</fullName>
    </submittedName>
</protein>
<evidence type="ECO:0000256" key="1">
    <source>
        <dbReference type="ARBA" id="ARBA00010641"/>
    </source>
</evidence>
<keyword evidence="4" id="KW-0238">DNA-binding</keyword>
<dbReference type="Gene3D" id="1.10.10.10">
    <property type="entry name" value="Winged helix-like DNA-binding domain superfamily/Winged helix DNA-binding domain"/>
    <property type="match status" value="1"/>
</dbReference>
<evidence type="ECO:0000313" key="9">
    <source>
        <dbReference type="Proteomes" id="UP000198538"/>
    </source>
</evidence>
<dbReference type="Pfam" id="PF08281">
    <property type="entry name" value="Sigma70_r4_2"/>
    <property type="match status" value="1"/>
</dbReference>
<evidence type="ECO:0000259" key="6">
    <source>
        <dbReference type="Pfam" id="PF04542"/>
    </source>
</evidence>
<dbReference type="SUPFAM" id="SSF88659">
    <property type="entry name" value="Sigma3 and sigma4 domains of RNA polymerase sigma factors"/>
    <property type="match status" value="1"/>
</dbReference>
<dbReference type="STRING" id="582692.SAMN05720606_10454"/>
<feature type="domain" description="RNA polymerase sigma-70 region 2" evidence="6">
    <location>
        <begin position="14"/>
        <end position="75"/>
    </location>
</feature>
<dbReference type="AlphaFoldDB" id="A0A1G5F571"/>
<organism evidence="8 9">
    <name type="scientific">Paenibacillus polysaccharolyticus</name>
    <dbReference type="NCBI Taxonomy" id="582692"/>
    <lineage>
        <taxon>Bacteria</taxon>
        <taxon>Bacillati</taxon>
        <taxon>Bacillota</taxon>
        <taxon>Bacilli</taxon>
        <taxon>Bacillales</taxon>
        <taxon>Paenibacillaceae</taxon>
        <taxon>Paenibacillus</taxon>
    </lineage>
</organism>
<dbReference type="InterPro" id="IPR007627">
    <property type="entry name" value="RNA_pol_sigma70_r2"/>
</dbReference>
<evidence type="ECO:0000259" key="7">
    <source>
        <dbReference type="Pfam" id="PF08281"/>
    </source>
</evidence>
<dbReference type="Proteomes" id="UP000198538">
    <property type="component" value="Unassembled WGS sequence"/>
</dbReference>
<evidence type="ECO:0000256" key="4">
    <source>
        <dbReference type="ARBA" id="ARBA00023125"/>
    </source>
</evidence>
<dbReference type="NCBIfam" id="TIGR02937">
    <property type="entry name" value="sigma70-ECF"/>
    <property type="match status" value="1"/>
</dbReference>
<dbReference type="InterPro" id="IPR036388">
    <property type="entry name" value="WH-like_DNA-bd_sf"/>
</dbReference>
<keyword evidence="3" id="KW-0731">Sigma factor</keyword>
<dbReference type="Pfam" id="PF04542">
    <property type="entry name" value="Sigma70_r2"/>
    <property type="match status" value="1"/>
</dbReference>
<dbReference type="Gene3D" id="1.10.1740.10">
    <property type="match status" value="1"/>
</dbReference>
<dbReference type="InterPro" id="IPR013325">
    <property type="entry name" value="RNA_pol_sigma_r2"/>
</dbReference>
<dbReference type="PANTHER" id="PTHR43133:SF8">
    <property type="entry name" value="RNA POLYMERASE SIGMA FACTOR HI_1459-RELATED"/>
    <property type="match status" value="1"/>
</dbReference>
<gene>
    <name evidence="8" type="ORF">SAMN05720606_10454</name>
</gene>
<keyword evidence="5" id="KW-0804">Transcription</keyword>
<evidence type="ECO:0000313" key="8">
    <source>
        <dbReference type="EMBL" id="SCY34241.1"/>
    </source>
</evidence>
<keyword evidence="2" id="KW-0805">Transcription regulation</keyword>
<comment type="similarity">
    <text evidence="1">Belongs to the sigma-70 factor family. ECF subfamily.</text>
</comment>
<dbReference type="GO" id="GO:0003677">
    <property type="term" value="F:DNA binding"/>
    <property type="evidence" value="ECO:0007669"/>
    <property type="project" value="UniProtKB-KW"/>
</dbReference>
<reference evidence="9" key="1">
    <citation type="submission" date="2016-10" db="EMBL/GenBank/DDBJ databases">
        <authorList>
            <person name="Varghese N."/>
            <person name="Submissions S."/>
        </authorList>
    </citation>
    <scope>NUCLEOTIDE SEQUENCE [LARGE SCALE GENOMIC DNA]</scope>
    <source>
        <strain evidence="9">BL9</strain>
    </source>
</reference>
<evidence type="ECO:0000256" key="3">
    <source>
        <dbReference type="ARBA" id="ARBA00023082"/>
    </source>
</evidence>
<name>A0A1G5F571_9BACL</name>
<proteinExistence type="inferred from homology"/>
<dbReference type="SUPFAM" id="SSF88946">
    <property type="entry name" value="Sigma2 domain of RNA polymerase sigma factors"/>
    <property type="match status" value="1"/>
</dbReference>
<evidence type="ECO:0000256" key="2">
    <source>
        <dbReference type="ARBA" id="ARBA00023015"/>
    </source>
</evidence>
<dbReference type="GO" id="GO:0016987">
    <property type="term" value="F:sigma factor activity"/>
    <property type="evidence" value="ECO:0007669"/>
    <property type="project" value="UniProtKB-KW"/>
</dbReference>
<dbReference type="GO" id="GO:0006352">
    <property type="term" value="P:DNA-templated transcription initiation"/>
    <property type="evidence" value="ECO:0007669"/>
    <property type="project" value="InterPro"/>
</dbReference>
<accession>A0A1G5F571</accession>
<dbReference type="InterPro" id="IPR039425">
    <property type="entry name" value="RNA_pol_sigma-70-like"/>
</dbReference>
<dbReference type="InterPro" id="IPR013324">
    <property type="entry name" value="RNA_pol_sigma_r3/r4-like"/>
</dbReference>
<dbReference type="InterPro" id="IPR014284">
    <property type="entry name" value="RNA_pol_sigma-70_dom"/>
</dbReference>
<dbReference type="EMBL" id="FMVM01000004">
    <property type="protein sequence ID" value="SCY34241.1"/>
    <property type="molecule type" value="Genomic_DNA"/>
</dbReference>
<dbReference type="PANTHER" id="PTHR43133">
    <property type="entry name" value="RNA POLYMERASE ECF-TYPE SIGMA FACTO"/>
    <property type="match status" value="1"/>
</dbReference>
<feature type="domain" description="RNA polymerase sigma factor 70 region 4 type 2" evidence="7">
    <location>
        <begin position="102"/>
        <end position="153"/>
    </location>
</feature>
<evidence type="ECO:0000256" key="5">
    <source>
        <dbReference type="ARBA" id="ARBA00023163"/>
    </source>
</evidence>
<sequence>MDARQMAEQLQPKLREIRHYLIRLGASPSDAEDILQETVYKAFLYIDSIEKGKFSAWLYKVAINRYYDLCRRKKWAMVPIESVEIPDSSLPEDAILQQEKKEKVEAVLGELAPLHRQLLIMKYEMELSYQEIAELLGMRMEQVKASLYQARQQFKKKYGSE</sequence>